<dbReference type="InterPro" id="IPR017871">
    <property type="entry name" value="ABC_transporter-like_CS"/>
</dbReference>
<dbReference type="PANTHER" id="PTHR43335:SF2">
    <property type="entry name" value="ABC TRANSPORTER, ATP-BINDING PROTEIN"/>
    <property type="match status" value="1"/>
</dbReference>
<dbReference type="PROSITE" id="PS00211">
    <property type="entry name" value="ABC_TRANSPORTER_1"/>
    <property type="match status" value="1"/>
</dbReference>
<evidence type="ECO:0000259" key="5">
    <source>
        <dbReference type="PROSITE" id="PS50893"/>
    </source>
</evidence>
<keyword evidence="2" id="KW-0813">Transport</keyword>
<comment type="similarity">
    <text evidence="1">Belongs to the ABC transporter superfamily.</text>
</comment>
<dbReference type="InterPro" id="IPR003593">
    <property type="entry name" value="AAA+_ATPase"/>
</dbReference>
<dbReference type="Pfam" id="PF00005">
    <property type="entry name" value="ABC_tran"/>
    <property type="match status" value="1"/>
</dbReference>
<dbReference type="GO" id="GO:0005524">
    <property type="term" value="F:ATP binding"/>
    <property type="evidence" value="ECO:0007669"/>
    <property type="project" value="UniProtKB-KW"/>
</dbReference>
<dbReference type="SUPFAM" id="SSF52540">
    <property type="entry name" value="P-loop containing nucleoside triphosphate hydrolases"/>
    <property type="match status" value="1"/>
</dbReference>
<dbReference type="RefSeq" id="WP_394844496.1">
    <property type="nucleotide sequence ID" value="NZ_CP089982.1"/>
</dbReference>
<dbReference type="Gene3D" id="3.40.50.300">
    <property type="entry name" value="P-loop containing nucleotide triphosphate hydrolases"/>
    <property type="match status" value="1"/>
</dbReference>
<evidence type="ECO:0000313" key="6">
    <source>
        <dbReference type="EMBL" id="WXA93896.1"/>
    </source>
</evidence>
<keyword evidence="3" id="KW-0547">Nucleotide-binding</keyword>
<evidence type="ECO:0000256" key="3">
    <source>
        <dbReference type="ARBA" id="ARBA00022741"/>
    </source>
</evidence>
<evidence type="ECO:0000313" key="7">
    <source>
        <dbReference type="Proteomes" id="UP001379533"/>
    </source>
</evidence>
<proteinExistence type="inferred from homology"/>
<dbReference type="InterPro" id="IPR003439">
    <property type="entry name" value="ABC_transporter-like_ATP-bd"/>
</dbReference>
<gene>
    <name evidence="6" type="ORF">LZC95_46515</name>
</gene>
<dbReference type="PROSITE" id="PS50893">
    <property type="entry name" value="ABC_TRANSPORTER_2"/>
    <property type="match status" value="1"/>
</dbReference>
<keyword evidence="4 6" id="KW-0067">ATP-binding</keyword>
<feature type="domain" description="ABC transporter" evidence="5">
    <location>
        <begin position="2"/>
        <end position="228"/>
    </location>
</feature>
<organism evidence="6 7">
    <name type="scientific">Pendulispora brunnea</name>
    <dbReference type="NCBI Taxonomy" id="2905690"/>
    <lineage>
        <taxon>Bacteria</taxon>
        <taxon>Pseudomonadati</taxon>
        <taxon>Myxococcota</taxon>
        <taxon>Myxococcia</taxon>
        <taxon>Myxococcales</taxon>
        <taxon>Sorangiineae</taxon>
        <taxon>Pendulisporaceae</taxon>
        <taxon>Pendulispora</taxon>
    </lineage>
</organism>
<accession>A0ABZ2K5C9</accession>
<evidence type="ECO:0000256" key="2">
    <source>
        <dbReference type="ARBA" id="ARBA00022448"/>
    </source>
</evidence>
<evidence type="ECO:0000256" key="4">
    <source>
        <dbReference type="ARBA" id="ARBA00022840"/>
    </source>
</evidence>
<dbReference type="EMBL" id="CP089982">
    <property type="protein sequence ID" value="WXA93896.1"/>
    <property type="molecule type" value="Genomic_DNA"/>
</dbReference>
<name>A0ABZ2K5C9_9BACT</name>
<reference evidence="6 7" key="1">
    <citation type="submission" date="2021-12" db="EMBL/GenBank/DDBJ databases">
        <title>Discovery of the Pendulisporaceae a myxobacterial family with distinct sporulation behavior and unique specialized metabolism.</title>
        <authorList>
            <person name="Garcia R."/>
            <person name="Popoff A."/>
            <person name="Bader C.D."/>
            <person name="Loehr J."/>
            <person name="Walesch S."/>
            <person name="Walt C."/>
            <person name="Boldt J."/>
            <person name="Bunk B."/>
            <person name="Haeckl F.J.F.P.J."/>
            <person name="Gunesch A.P."/>
            <person name="Birkelbach J."/>
            <person name="Nuebel U."/>
            <person name="Pietschmann T."/>
            <person name="Bach T."/>
            <person name="Mueller R."/>
        </authorList>
    </citation>
    <scope>NUCLEOTIDE SEQUENCE [LARGE SCALE GENOMIC DNA]</scope>
    <source>
        <strain evidence="6 7">MSr12523</strain>
    </source>
</reference>
<dbReference type="PANTHER" id="PTHR43335">
    <property type="entry name" value="ABC TRANSPORTER, ATP-BINDING PROTEIN"/>
    <property type="match status" value="1"/>
</dbReference>
<dbReference type="Proteomes" id="UP001379533">
    <property type="component" value="Chromosome"/>
</dbReference>
<sequence>MLRIESLTKIHPGGVAALTDVSLEIGKGMFGLLGPNGAGKSTLMKILTGLLAPSAGSVHLDGVDIVARPEFVREKLGYLPQEFGLYPHLTGRQMLQFFLDLKGISGDGLVDALLGEVNLLAVANRKVGTYSGGMRQRLGLAQAIAGEPRLVVVDEPTAGLDPQERQRVYRLLSELGKKSTVILSTHLVEDVAVLCPRFAVLRQGRVVRVTSPGEARGALAGCIFEGRIHEEELEGAGDRFTVTQAFLVEGAMHVRLFAQDGEAPEPRFQSVPPTLEDAFVLMMNDETDITRAA</sequence>
<keyword evidence="7" id="KW-1185">Reference proteome</keyword>
<dbReference type="InterPro" id="IPR027417">
    <property type="entry name" value="P-loop_NTPase"/>
</dbReference>
<dbReference type="SMART" id="SM00382">
    <property type="entry name" value="AAA"/>
    <property type="match status" value="1"/>
</dbReference>
<evidence type="ECO:0000256" key="1">
    <source>
        <dbReference type="ARBA" id="ARBA00005417"/>
    </source>
</evidence>
<protein>
    <submittedName>
        <fullName evidence="6">ATP-binding cassette domain-containing protein</fullName>
    </submittedName>
</protein>